<name>A0A1Q3DV61_LENED</name>
<reference evidence="1 2" key="2">
    <citation type="submission" date="2017-02" db="EMBL/GenBank/DDBJ databases">
        <title>A genome survey and senescence transcriptome analysis in Lentinula edodes.</title>
        <authorList>
            <person name="Sakamoto Y."/>
            <person name="Nakade K."/>
            <person name="Sato S."/>
            <person name="Yoshida Y."/>
            <person name="Miyazaki K."/>
            <person name="Natsume S."/>
            <person name="Konno N."/>
        </authorList>
    </citation>
    <scope>NUCLEOTIDE SEQUENCE [LARGE SCALE GENOMIC DNA]</scope>
    <source>
        <strain evidence="1 2">NBRC 111202</strain>
    </source>
</reference>
<dbReference type="Proteomes" id="UP000188533">
    <property type="component" value="Unassembled WGS sequence"/>
</dbReference>
<protein>
    <submittedName>
        <fullName evidence="1">Uncharacterized protein</fullName>
    </submittedName>
</protein>
<dbReference type="PANTHER" id="PTHR28037:SF1">
    <property type="entry name" value="ALCOHOL O-ACETYLTRANSFERASE 1-RELATED"/>
    <property type="match status" value="1"/>
</dbReference>
<dbReference type="SUPFAM" id="SSF52777">
    <property type="entry name" value="CoA-dependent acyltransferases"/>
    <property type="match status" value="1"/>
</dbReference>
<sequence>MRLQNPIRIERSLGDTETSYFLPSRESGVNDMYLHLGFSAQPQTIRRDRVANAWAILRLKHPLLACNIEMHDYDDIKFVLMPYASPESVLHSANENIFYRQGTKEELIDSYLNGPRTLSAQRLSYGPVQSTQVEDWFDYDLLLCTTHFIGDGMALHQCANDFFTLLSSKRSTEELHDIVKEQWRIRYGSQFSELSLPRSLEERLPQSSGRFQRAVSIVDFDLSQGRLLGGHSFSRRKGNDRRTVVPTVAFDEDRTRKALKLCKSHNVSISSALFAICNIAWARTRNDNPDLPVMMYSALNLRPFLTPDELNDSYWFIAISYFNNKAPDLQNIEC</sequence>
<organism evidence="1 2">
    <name type="scientific">Lentinula edodes</name>
    <name type="common">Shiitake mushroom</name>
    <name type="synonym">Lentinus edodes</name>
    <dbReference type="NCBI Taxonomy" id="5353"/>
    <lineage>
        <taxon>Eukaryota</taxon>
        <taxon>Fungi</taxon>
        <taxon>Dikarya</taxon>
        <taxon>Basidiomycota</taxon>
        <taxon>Agaricomycotina</taxon>
        <taxon>Agaricomycetes</taxon>
        <taxon>Agaricomycetidae</taxon>
        <taxon>Agaricales</taxon>
        <taxon>Marasmiineae</taxon>
        <taxon>Omphalotaceae</taxon>
        <taxon>Lentinula</taxon>
    </lineage>
</organism>
<comment type="caution">
    <text evidence="1">The sequence shown here is derived from an EMBL/GenBank/DDBJ whole genome shotgun (WGS) entry which is preliminary data.</text>
</comment>
<evidence type="ECO:0000313" key="1">
    <source>
        <dbReference type="EMBL" id="GAV98829.1"/>
    </source>
</evidence>
<accession>A0A1Q3DV61</accession>
<keyword evidence="2" id="KW-1185">Reference proteome</keyword>
<evidence type="ECO:0000313" key="2">
    <source>
        <dbReference type="Proteomes" id="UP000188533"/>
    </source>
</evidence>
<dbReference type="EMBL" id="BDGU01000005">
    <property type="protein sequence ID" value="GAV98829.1"/>
    <property type="molecule type" value="Genomic_DNA"/>
</dbReference>
<dbReference type="Gene3D" id="3.30.559.10">
    <property type="entry name" value="Chloramphenicol acetyltransferase-like domain"/>
    <property type="match status" value="1"/>
</dbReference>
<reference evidence="1 2" key="1">
    <citation type="submission" date="2016-08" db="EMBL/GenBank/DDBJ databases">
        <authorList>
            <consortium name="Lentinula edodes genome sequencing consortium"/>
            <person name="Sakamoto Y."/>
            <person name="Nakade K."/>
            <person name="Sato S."/>
            <person name="Yoshida Y."/>
            <person name="Miyazaki K."/>
            <person name="Natsume S."/>
            <person name="Konno N."/>
        </authorList>
    </citation>
    <scope>NUCLEOTIDE SEQUENCE [LARGE SCALE GENOMIC DNA]</scope>
    <source>
        <strain evidence="1 2">NBRC 111202</strain>
    </source>
</reference>
<dbReference type="PANTHER" id="PTHR28037">
    <property type="entry name" value="ALCOHOL O-ACETYLTRANSFERASE 1-RELATED"/>
    <property type="match status" value="1"/>
</dbReference>
<proteinExistence type="predicted"/>
<dbReference type="InterPro" id="IPR052058">
    <property type="entry name" value="Alcohol_O-acetyltransferase"/>
</dbReference>
<dbReference type="InterPro" id="IPR023213">
    <property type="entry name" value="CAT-like_dom_sf"/>
</dbReference>
<dbReference type="AlphaFoldDB" id="A0A1Q3DV61"/>
<dbReference type="STRING" id="5353.A0A1Q3DV61"/>
<gene>
    <name evidence="1" type="ORF">LENED_000238</name>
</gene>